<sequence>MCHSLFSNLRIRSMASKALVLLLTILATSLLISLISADARGLAENTAHTEDKNARNGEGLTNEKYPYGGGYPGGGYGRGGYGGGYPGGGYGRGGYGGNPGYGRGGYCRWGCCRRGYYGGCQCCMSANEIPEQEYRPEVHN</sequence>
<keyword evidence="2" id="KW-1185">Reference proteome</keyword>
<evidence type="ECO:0000313" key="1">
    <source>
        <dbReference type="EMBL" id="KAF3331320.1"/>
    </source>
</evidence>
<dbReference type="Pfam" id="PF07172">
    <property type="entry name" value="GRP"/>
    <property type="match status" value="1"/>
</dbReference>
<dbReference type="AlphaFoldDB" id="A0A833VLG1"/>
<comment type="caution">
    <text evidence="1">The sequence shown here is derived from an EMBL/GenBank/DDBJ whole genome shotgun (WGS) entry which is preliminary data.</text>
</comment>
<dbReference type="Proteomes" id="UP000623129">
    <property type="component" value="Unassembled WGS sequence"/>
</dbReference>
<dbReference type="PANTHER" id="PTHR37389">
    <property type="entry name" value="NODULIN-24"/>
    <property type="match status" value="1"/>
</dbReference>
<dbReference type="InterPro" id="IPR010800">
    <property type="entry name" value="GRP"/>
</dbReference>
<accession>A0A833VLG1</accession>
<gene>
    <name evidence="1" type="ORF">FCM35_KLT02726</name>
</gene>
<organism evidence="1 2">
    <name type="scientific">Carex littledalei</name>
    <dbReference type="NCBI Taxonomy" id="544730"/>
    <lineage>
        <taxon>Eukaryota</taxon>
        <taxon>Viridiplantae</taxon>
        <taxon>Streptophyta</taxon>
        <taxon>Embryophyta</taxon>
        <taxon>Tracheophyta</taxon>
        <taxon>Spermatophyta</taxon>
        <taxon>Magnoliopsida</taxon>
        <taxon>Liliopsida</taxon>
        <taxon>Poales</taxon>
        <taxon>Cyperaceae</taxon>
        <taxon>Cyperoideae</taxon>
        <taxon>Cariceae</taxon>
        <taxon>Carex</taxon>
        <taxon>Carex subgen. Euthyceras</taxon>
    </lineage>
</organism>
<evidence type="ECO:0000313" key="2">
    <source>
        <dbReference type="Proteomes" id="UP000623129"/>
    </source>
</evidence>
<reference evidence="1" key="1">
    <citation type="submission" date="2020-01" db="EMBL/GenBank/DDBJ databases">
        <title>Genome sequence of Kobresia littledalei, the first chromosome-level genome in the family Cyperaceae.</title>
        <authorList>
            <person name="Qu G."/>
        </authorList>
    </citation>
    <scope>NUCLEOTIDE SEQUENCE</scope>
    <source>
        <strain evidence="1">C.B.Clarke</strain>
        <tissue evidence="1">Leaf</tissue>
    </source>
</reference>
<proteinExistence type="predicted"/>
<name>A0A833VLG1_9POAL</name>
<protein>
    <submittedName>
        <fullName evidence="1">Glycine rich protein family</fullName>
    </submittedName>
</protein>
<dbReference type="PANTHER" id="PTHR37389:SF16">
    <property type="entry name" value="GLYCINE-RICH CELL WALL STRUCTURAL PROTEIN"/>
    <property type="match status" value="1"/>
</dbReference>
<dbReference type="EMBL" id="SWLB01000012">
    <property type="protein sequence ID" value="KAF3331320.1"/>
    <property type="molecule type" value="Genomic_DNA"/>
</dbReference>